<sequence length="59" mass="6881">IFFLKKICRLEPLKTVGNKGKIREKYAQSEILCTFIDDVRTSFQALKEPFMLNIAANWC</sequence>
<protein>
    <submittedName>
        <fullName evidence="1">Uncharacterized protein</fullName>
    </submittedName>
</protein>
<evidence type="ECO:0000313" key="2">
    <source>
        <dbReference type="Proteomes" id="UP000229383"/>
    </source>
</evidence>
<reference evidence="2" key="1">
    <citation type="submission" date="2017-09" db="EMBL/GenBank/DDBJ databases">
        <title>Depth-based differentiation of microbial function through sediment-hosted aquifers and enrichment of novel symbionts in the deep terrestrial subsurface.</title>
        <authorList>
            <person name="Probst A.J."/>
            <person name="Ladd B."/>
            <person name="Jarett J.K."/>
            <person name="Geller-Mcgrath D.E."/>
            <person name="Sieber C.M.K."/>
            <person name="Emerson J.B."/>
            <person name="Anantharaman K."/>
            <person name="Thomas B.C."/>
            <person name="Malmstrom R."/>
            <person name="Stieglmeier M."/>
            <person name="Klingl A."/>
            <person name="Woyke T."/>
            <person name="Ryan C.M."/>
            <person name="Banfield J.F."/>
        </authorList>
    </citation>
    <scope>NUCLEOTIDE SEQUENCE [LARGE SCALE GENOMIC DNA]</scope>
</reference>
<dbReference type="AlphaFoldDB" id="A0A2H0TFC8"/>
<accession>A0A2H0TFC8</accession>
<feature type="non-terminal residue" evidence="1">
    <location>
        <position position="1"/>
    </location>
</feature>
<gene>
    <name evidence="1" type="ORF">COU46_02315</name>
</gene>
<name>A0A2H0TFC8_9BACT</name>
<proteinExistence type="predicted"/>
<evidence type="ECO:0000313" key="1">
    <source>
        <dbReference type="EMBL" id="PIR70268.1"/>
    </source>
</evidence>
<organism evidence="1 2">
    <name type="scientific">Candidatus Niyogibacteria bacterium CG10_big_fil_rev_8_21_14_0_10_42_19</name>
    <dbReference type="NCBI Taxonomy" id="1974725"/>
    <lineage>
        <taxon>Bacteria</taxon>
        <taxon>Candidatus Niyogiibacteriota</taxon>
    </lineage>
</organism>
<comment type="caution">
    <text evidence="1">The sequence shown here is derived from an EMBL/GenBank/DDBJ whole genome shotgun (WGS) entry which is preliminary data.</text>
</comment>
<dbReference type="EMBL" id="PFCN01000029">
    <property type="protein sequence ID" value="PIR70268.1"/>
    <property type="molecule type" value="Genomic_DNA"/>
</dbReference>
<dbReference type="Proteomes" id="UP000229383">
    <property type="component" value="Unassembled WGS sequence"/>
</dbReference>